<sequence length="122" mass="14441">MANEKEGWNIPTLARNNHEAWFRRYKIKLKGKEIFYVCEQILVQYCKVATVGELTDVLEKLDITEVKGSKRVRINIEKKAKYLKDDATALDLMFKSLSDDDQSLIDEYEHAYNLWAYLQKKY</sequence>
<comment type="caution">
    <text evidence="1">The sequence shown here is derived from an EMBL/GenBank/DDBJ whole genome shotgun (WGS) entry which is preliminary data.</text>
</comment>
<name>A0A9P7YWM8_9HELO</name>
<dbReference type="Proteomes" id="UP000887226">
    <property type="component" value="Unassembled WGS sequence"/>
</dbReference>
<proteinExistence type="predicted"/>
<accession>A0A9P7YWM8</accession>
<keyword evidence="2" id="KW-1185">Reference proteome</keyword>
<protein>
    <submittedName>
        <fullName evidence="1">Uncharacterized protein</fullName>
    </submittedName>
</protein>
<dbReference type="AlphaFoldDB" id="A0A9P7YWM8"/>
<reference evidence="1" key="1">
    <citation type="journal article" date="2021" name="IMA Fungus">
        <title>Genomic characterization of three marine fungi, including Emericellopsis atlantica sp. nov. with signatures of a generalist lifestyle and marine biomass degradation.</title>
        <authorList>
            <person name="Hagestad O.C."/>
            <person name="Hou L."/>
            <person name="Andersen J.H."/>
            <person name="Hansen E.H."/>
            <person name="Altermark B."/>
            <person name="Li C."/>
            <person name="Kuhnert E."/>
            <person name="Cox R.J."/>
            <person name="Crous P.W."/>
            <person name="Spatafora J.W."/>
            <person name="Lail K."/>
            <person name="Amirebrahimi M."/>
            <person name="Lipzen A."/>
            <person name="Pangilinan J."/>
            <person name="Andreopoulos W."/>
            <person name="Hayes R.D."/>
            <person name="Ng V."/>
            <person name="Grigoriev I.V."/>
            <person name="Jackson S.A."/>
            <person name="Sutton T.D.S."/>
            <person name="Dobson A.D.W."/>
            <person name="Rama T."/>
        </authorList>
    </citation>
    <scope>NUCLEOTIDE SEQUENCE</scope>
    <source>
        <strain evidence="1">TRa3180A</strain>
    </source>
</reference>
<evidence type="ECO:0000313" key="2">
    <source>
        <dbReference type="Proteomes" id="UP000887226"/>
    </source>
</evidence>
<dbReference type="OrthoDB" id="3599353at2759"/>
<dbReference type="EMBL" id="MU254394">
    <property type="protein sequence ID" value="KAG9240605.1"/>
    <property type="molecule type" value="Genomic_DNA"/>
</dbReference>
<gene>
    <name evidence="1" type="ORF">BJ878DRAFT_546079</name>
</gene>
<evidence type="ECO:0000313" key="1">
    <source>
        <dbReference type="EMBL" id="KAG9240605.1"/>
    </source>
</evidence>
<organism evidence="1 2">
    <name type="scientific">Calycina marina</name>
    <dbReference type="NCBI Taxonomy" id="1763456"/>
    <lineage>
        <taxon>Eukaryota</taxon>
        <taxon>Fungi</taxon>
        <taxon>Dikarya</taxon>
        <taxon>Ascomycota</taxon>
        <taxon>Pezizomycotina</taxon>
        <taxon>Leotiomycetes</taxon>
        <taxon>Helotiales</taxon>
        <taxon>Pezizellaceae</taxon>
        <taxon>Calycina</taxon>
    </lineage>
</organism>